<reference evidence="6" key="1">
    <citation type="submission" date="2016-11" db="EMBL/GenBank/DDBJ databases">
        <title>Dehalogenimonas formicexedens sp. nov., a chlorinated alkane respiring bacterium isolated from contaminated groundwater.</title>
        <authorList>
            <person name="Key T.A."/>
            <person name="Bowman K.S."/>
            <person name="Lee I."/>
            <person name="Chun J."/>
            <person name="Albuquerque L."/>
            <person name="da Costa M.S."/>
            <person name="Rainey F.A."/>
            <person name="Moe W.M."/>
        </authorList>
    </citation>
    <scope>NUCLEOTIDE SEQUENCE [LARGE SCALE GENOMIC DNA]</scope>
    <source>
        <strain evidence="6">NSZ-14</strain>
    </source>
</reference>
<name>A0A1P8F7K5_9CHLR</name>
<dbReference type="GO" id="GO:0005975">
    <property type="term" value="P:carbohydrate metabolic process"/>
    <property type="evidence" value="ECO:0007669"/>
    <property type="project" value="InterPro"/>
</dbReference>
<dbReference type="InterPro" id="IPR011330">
    <property type="entry name" value="Glyco_hydro/deAcase_b/a-brl"/>
</dbReference>
<dbReference type="InterPro" id="IPR052046">
    <property type="entry name" value="GH57_Enzymes"/>
</dbReference>
<evidence type="ECO:0000256" key="1">
    <source>
        <dbReference type="ARBA" id="ARBA00006821"/>
    </source>
</evidence>
<dbReference type="RefSeq" id="WP_076004133.1">
    <property type="nucleotide sequence ID" value="NZ_CP018258.1"/>
</dbReference>
<evidence type="ECO:0000313" key="6">
    <source>
        <dbReference type="Proteomes" id="UP000185934"/>
    </source>
</evidence>
<dbReference type="PANTHER" id="PTHR36306:SF3">
    <property type="entry name" value="GLYCOSIDE HYDROLASE FAMILY 57"/>
    <property type="match status" value="1"/>
</dbReference>
<keyword evidence="2 3" id="KW-0119">Carbohydrate metabolism</keyword>
<dbReference type="InterPro" id="IPR021923">
    <property type="entry name" value="DUF3536"/>
</dbReference>
<dbReference type="Gene3D" id="3.20.110.10">
    <property type="entry name" value="Glycoside hydrolase 38, N terminal domain"/>
    <property type="match status" value="2"/>
</dbReference>
<dbReference type="PANTHER" id="PTHR36306">
    <property type="entry name" value="ALPHA-AMYLASE-RELATED-RELATED"/>
    <property type="match status" value="1"/>
</dbReference>
<dbReference type="InterPro" id="IPR004300">
    <property type="entry name" value="Glyco_hydro_57_N"/>
</dbReference>
<accession>A0A1P8F7K5</accession>
<keyword evidence="5" id="KW-0378">Hydrolase</keyword>
<protein>
    <submittedName>
        <fullName evidence="5">Glycosyl hydrolase family 57</fullName>
    </submittedName>
</protein>
<evidence type="ECO:0000256" key="2">
    <source>
        <dbReference type="ARBA" id="ARBA00023277"/>
    </source>
</evidence>
<evidence type="ECO:0000313" key="5">
    <source>
        <dbReference type="EMBL" id="APV44451.1"/>
    </source>
</evidence>
<dbReference type="CDD" id="cd10797">
    <property type="entry name" value="GH57N_APU_like_1"/>
    <property type="match status" value="1"/>
</dbReference>
<dbReference type="KEGG" id="dfo:Dform_01117"/>
<feature type="domain" description="Glycoside hydrolase family 57 N-terminal" evidence="4">
    <location>
        <begin position="72"/>
        <end position="309"/>
    </location>
</feature>
<evidence type="ECO:0000259" key="4">
    <source>
        <dbReference type="Pfam" id="PF03065"/>
    </source>
</evidence>
<dbReference type="Proteomes" id="UP000185934">
    <property type="component" value="Chromosome"/>
</dbReference>
<dbReference type="AlphaFoldDB" id="A0A1P8F7K5"/>
<dbReference type="Pfam" id="PF03065">
    <property type="entry name" value="Glyco_hydro_57"/>
    <property type="match status" value="1"/>
</dbReference>
<dbReference type="SUPFAM" id="SSF88713">
    <property type="entry name" value="Glycoside hydrolase/deacetylase"/>
    <property type="match status" value="1"/>
</dbReference>
<dbReference type="Pfam" id="PF12055">
    <property type="entry name" value="DUF3536"/>
    <property type="match status" value="1"/>
</dbReference>
<evidence type="ECO:0000256" key="3">
    <source>
        <dbReference type="RuleBase" id="RU361196"/>
    </source>
</evidence>
<organism evidence="5 6">
    <name type="scientific">Dehalogenimonas formicexedens</name>
    <dbReference type="NCBI Taxonomy" id="1839801"/>
    <lineage>
        <taxon>Bacteria</taxon>
        <taxon>Bacillati</taxon>
        <taxon>Chloroflexota</taxon>
        <taxon>Dehalococcoidia</taxon>
        <taxon>Dehalococcoidales</taxon>
        <taxon>Dehalococcoidaceae</taxon>
        <taxon>Dehalogenimonas</taxon>
    </lineage>
</organism>
<dbReference type="EMBL" id="CP018258">
    <property type="protein sequence ID" value="APV44451.1"/>
    <property type="molecule type" value="Genomic_DNA"/>
</dbReference>
<comment type="similarity">
    <text evidence="1 3">Belongs to the glycosyl hydrolase 57 family.</text>
</comment>
<proteinExistence type="inferred from homology"/>
<dbReference type="InterPro" id="IPR027291">
    <property type="entry name" value="Glyco_hydro_38_N_sf"/>
</dbReference>
<dbReference type="OrthoDB" id="9757977at2"/>
<dbReference type="GO" id="GO:0016787">
    <property type="term" value="F:hydrolase activity"/>
    <property type="evidence" value="ECO:0007669"/>
    <property type="project" value="UniProtKB-KW"/>
</dbReference>
<gene>
    <name evidence="5" type="ORF">Dform_01117</name>
</gene>
<dbReference type="STRING" id="1839801.Dform_01117"/>
<sequence length="803" mass="89847">MVDSPARFLCVHGHFYQPPRENPWLEAVETEKSASPYHDWNERITDECYAVNLAARILDGSNQIVSIVNNYARFSFNFGPTLLTWLEVNHPEVYTAIIDSDRENAPEYSGHGSALAQAYNHLIMPLANRRDKETQVAWGVSDFRRRFGRPPEGMWLPETAVDLETLDIMAGRGIKFTLLAPHQAARVKSPDGSWHPAGGAIDTSQPYACRLPSGRSISIFFYHPGLSKGVAFGSLLQNGDQLADSVLAAYARTAGPSIITIATDGETYGHHRRFGEMALAYAFDKLDRRGVRITNMAEYLANHPPAAEVEIVENSSWSCDHDVERWRSGCCCSTGSHPGWNQRWRAPLRQAMDLLRDNLNPLFEQAAKELLTDPWAARNDYEEVIGDRSPDVVEAFLKRHGSRQLTFGEKVRALKLLELQRHLMAIYTSCGWFFDDIGGLESVLVMKQAGRALQLADQLFGQSPEREFLNILETAQSNDRAKGSGWDIFEREVRPLIAGLKQAAANIAIQSLFPEPASEPDLYTYSINISDLNRYGDDGLRLSSGDIEISSTVTLEKQRFVFAAMLRGSHEVIAGLEAYKSPEDYAGLKSKLGSFAGPADGAGCREFLEARFAGSVFDLRHLFGDERTVVVEGIIGGTLKEAEAAYRTIYSGHRETMRFLRSLGQAIPSQFKTAAEFVLSTDLKDMLKADTLDLENVETLLNEMKLWEIPPEKEAVSYYLSGQLENILLSLIDAPDDHAAMSTAIGSLQLFKDTILFPNLWRVQNLYFAMFQNIYIGRKDKPGREDWLASFVLLGRLLQIRID</sequence>
<keyword evidence="6" id="KW-1185">Reference proteome</keyword>